<dbReference type="Pfam" id="PF02595">
    <property type="entry name" value="Gly_kinase"/>
    <property type="match status" value="1"/>
</dbReference>
<dbReference type="EMBL" id="JAMWMK010000002">
    <property type="protein sequence ID" value="MDC4246736.1"/>
    <property type="molecule type" value="Genomic_DNA"/>
</dbReference>
<dbReference type="InterPro" id="IPR018197">
    <property type="entry name" value="Glycerate_kinase_RE-like"/>
</dbReference>
<accession>A0A133CNY6</accession>
<evidence type="ECO:0000256" key="3">
    <source>
        <dbReference type="ARBA" id="ARBA00022777"/>
    </source>
</evidence>
<evidence type="ECO:0000256" key="1">
    <source>
        <dbReference type="ARBA" id="ARBA00006284"/>
    </source>
</evidence>
<dbReference type="GO" id="GO:0031388">
    <property type="term" value="P:organic acid phosphorylation"/>
    <property type="evidence" value="ECO:0007669"/>
    <property type="project" value="UniProtKB-UniRule"/>
</dbReference>
<dbReference type="PIRSF" id="PIRSF006078">
    <property type="entry name" value="GlxK"/>
    <property type="match status" value="1"/>
</dbReference>
<evidence type="ECO:0000313" key="5">
    <source>
        <dbReference type="EMBL" id="KAB7577027.1"/>
    </source>
</evidence>
<gene>
    <name evidence="5" type="ORF">GBM73_06720</name>
    <name evidence="6" type="ORF">KYX88_07125</name>
    <name evidence="7" type="ORF">M3X98_01510</name>
</gene>
<dbReference type="RefSeq" id="WP_002289891.1">
    <property type="nucleotide sequence ID" value="NZ_AP026601.1"/>
</dbReference>
<reference evidence="7" key="3">
    <citation type="submission" date="2022-05" db="EMBL/GenBank/DDBJ databases">
        <title>Draft genome sequences of Clostridium perfringens strains isolated from Peru.</title>
        <authorList>
            <person name="Hurtado R."/>
            <person name="Lima L."/>
            <person name="Sousa T."/>
            <person name="Jaiswal A.K."/>
            <person name="Tiwari S."/>
            <person name="Maturrano L."/>
            <person name="Brenig B."/>
            <person name="Azevedo V."/>
        </authorList>
    </citation>
    <scope>NUCLEOTIDE SEQUENCE</scope>
    <source>
        <strain evidence="7">CP4</strain>
    </source>
</reference>
<dbReference type="InterPro" id="IPR036129">
    <property type="entry name" value="Glycerate_kinase_sf"/>
</dbReference>
<evidence type="ECO:0000313" key="8">
    <source>
        <dbReference type="Proteomes" id="UP000469871"/>
    </source>
</evidence>
<keyword evidence="2 4" id="KW-0808">Transferase</keyword>
<comment type="caution">
    <text evidence="5">The sequence shown here is derived from an EMBL/GenBank/DDBJ whole genome shotgun (WGS) entry which is preliminary data.</text>
</comment>
<dbReference type="Proteomes" id="UP001141166">
    <property type="component" value="Unassembled WGS sequence"/>
</dbReference>
<dbReference type="STRING" id="1352.AL014_09090"/>
<dbReference type="InterPro" id="IPR004381">
    <property type="entry name" value="Glycerate_kinase"/>
</dbReference>
<evidence type="ECO:0000256" key="2">
    <source>
        <dbReference type="ARBA" id="ARBA00022679"/>
    </source>
</evidence>
<evidence type="ECO:0000313" key="6">
    <source>
        <dbReference type="EMBL" id="MBX4222592.1"/>
    </source>
</evidence>
<dbReference type="GO" id="GO:0008887">
    <property type="term" value="F:glycerate kinase activity"/>
    <property type="evidence" value="ECO:0007669"/>
    <property type="project" value="UniProtKB-UniRule"/>
</dbReference>
<reference evidence="5 8" key="1">
    <citation type="submission" date="2019-10" db="EMBL/GenBank/DDBJ databases">
        <title>Evolutionary dynamics of vancomycin-resistant Enterococcus faecium during gastrointestinal tract colonization and bloodstream infection in immunocompromised pediatric patients.</title>
        <authorList>
            <person name="Chilambi G.S."/>
            <person name="Nordstrom H.R."/>
            <person name="Evans D.R."/>
            <person name="Ferrolino J."/>
            <person name="Hayden R.T."/>
            <person name="Maron G.M."/>
            <person name="Vo A.N."/>
            <person name="Gilmore M.S."/>
            <person name="Wolf J."/>
            <person name="Rosch J.W."/>
            <person name="Van Tyne D."/>
        </authorList>
    </citation>
    <scope>NUCLEOTIDE SEQUENCE [LARGE SCALE GENOMIC DNA]</scope>
    <source>
        <strain evidence="5 8">VRECG27</strain>
    </source>
</reference>
<organism evidence="5 8">
    <name type="scientific">Enterococcus faecium</name>
    <name type="common">Streptococcus faecium</name>
    <dbReference type="NCBI Taxonomy" id="1352"/>
    <lineage>
        <taxon>Bacteria</taxon>
        <taxon>Bacillati</taxon>
        <taxon>Bacillota</taxon>
        <taxon>Bacilli</taxon>
        <taxon>Lactobacillales</taxon>
        <taxon>Enterococcaceae</taxon>
        <taxon>Enterococcus</taxon>
    </lineage>
</organism>
<dbReference type="Proteomes" id="UP000469871">
    <property type="component" value="Unassembled WGS sequence"/>
</dbReference>
<dbReference type="PANTHER" id="PTHR21599">
    <property type="entry name" value="GLYCERATE KINASE"/>
    <property type="match status" value="1"/>
</dbReference>
<dbReference type="OMA" id="AYIECAQ"/>
<dbReference type="EMBL" id="JAIFOC010000052">
    <property type="protein sequence ID" value="MBX4222592.1"/>
    <property type="molecule type" value="Genomic_DNA"/>
</dbReference>
<keyword evidence="3 4" id="KW-0418">Kinase</keyword>
<sequence>MDILAAIDSFKGSASSFELNQAVLNGWEDRKGRKINVPIADGGENTAEAIYYALRGTWRTIDGMDLLFRQRKISYLLTTWQGKNTAVIESAQALGLDLLDKPTDQTIRLASSYALGELIKDALLQEVEQIIVTLGGSGCSDGGLGLLQSLGASLEGYTEGNPLLSTKKLHFDRRNVLVSKVKLIIAADVTNPYTGQQGAAWQFGRQKGGIDTTLAFLDKQAGKIAQQIKDFWEVDLDDIPGSGAAGGIGGALFLLGAKMVSGFDLVSQITGLEKKIEQADVIITGEGRIDQQTIHGKVPYGVAVLAKKYRKPIIAICGSRDQELEGLSDFLPIVLSIHLGPIGLEEAMEHRQTLEKTKILGQTLSRFFTILPK</sequence>
<dbReference type="NCBIfam" id="TIGR00045">
    <property type="entry name" value="glycerate kinase"/>
    <property type="match status" value="1"/>
</dbReference>
<reference evidence="6" key="2">
    <citation type="journal article" date="2022" name="J. Anim. Sci.">
        <title>Whole genome sequence analyses-based assessment of virulence potential and antimicrobial susceptibilities and resistance of Enterococcus faecium strains isolated from commercial swine and cattle probiotic products.</title>
        <authorList>
            <person name="Shridhar P.B."/>
            <person name="Amachawadi R.G."/>
            <person name="Tokach M."/>
            <person name="Patel I."/>
            <person name="Gangiredla J."/>
            <person name="Mammel M."/>
            <person name="Nagaraja T.G."/>
        </authorList>
    </citation>
    <scope>NUCLEOTIDE SEQUENCE</scope>
    <source>
        <strain evidence="6">EF215</strain>
    </source>
</reference>
<name>A0A133CNY6_ENTFC</name>
<dbReference type="Proteomes" id="UP001139644">
    <property type="component" value="Unassembled WGS sequence"/>
</dbReference>
<evidence type="ECO:0000256" key="4">
    <source>
        <dbReference type="PIRNR" id="PIRNR006078"/>
    </source>
</evidence>
<comment type="similarity">
    <text evidence="1 4">Belongs to the glycerate kinase type-1 family.</text>
</comment>
<dbReference type="SUPFAM" id="SSF110738">
    <property type="entry name" value="Glycerate kinase I"/>
    <property type="match status" value="1"/>
</dbReference>
<dbReference type="InterPro" id="IPR018193">
    <property type="entry name" value="Glyc_kinase_flavodox-like_fold"/>
</dbReference>
<dbReference type="PANTHER" id="PTHR21599:SF0">
    <property type="entry name" value="GLYCERATE KINASE"/>
    <property type="match status" value="1"/>
</dbReference>
<protein>
    <submittedName>
        <fullName evidence="5">Glycerate kinase</fullName>
    </submittedName>
</protein>
<proteinExistence type="inferred from homology"/>
<dbReference type="Gene3D" id="3.40.50.10350">
    <property type="entry name" value="Glycerate kinase, domain 1"/>
    <property type="match status" value="1"/>
</dbReference>
<evidence type="ECO:0000313" key="7">
    <source>
        <dbReference type="EMBL" id="MDC4246736.1"/>
    </source>
</evidence>
<dbReference type="Gene3D" id="3.90.1510.10">
    <property type="entry name" value="Glycerate kinase, domain 2"/>
    <property type="match status" value="1"/>
</dbReference>
<dbReference type="EMBL" id="WEFP01000001">
    <property type="protein sequence ID" value="KAB7577027.1"/>
    <property type="molecule type" value="Genomic_DNA"/>
</dbReference>
<dbReference type="GeneID" id="66453565"/>
<dbReference type="AlphaFoldDB" id="A0A133CNY6"/>